<dbReference type="SUPFAM" id="SSF81901">
    <property type="entry name" value="HCP-like"/>
    <property type="match status" value="1"/>
</dbReference>
<dbReference type="InterPro" id="IPR011990">
    <property type="entry name" value="TPR-like_helical_dom_sf"/>
</dbReference>
<gene>
    <name evidence="1" type="ORF">Y882_10000</name>
</gene>
<dbReference type="STRING" id="1440762.Y882_10000"/>
<dbReference type="Proteomes" id="UP000035481">
    <property type="component" value="Unassembled WGS sequence"/>
</dbReference>
<accession>A0A0G9H897</accession>
<reference evidence="1 2" key="1">
    <citation type="journal article" date="2015" name="Antonie Van Leeuwenhoek">
        <title>A phylogenomic and molecular marker based taxonomic framework for the order Xanthomonadales: proposal to transfer the families Algiphilaceae and Solimonadaceae to the order Nevskiales ord. nov. and to create a new family within the order Xanthomonadales, the family Rhodanobacteraceae fam. nov., containing the genus Rhodanobacter and its closest relatives.</title>
        <authorList>
            <person name="Naushad S."/>
            <person name="Adeolu M."/>
            <person name="Wong S."/>
            <person name="Sohail M."/>
            <person name="Schellhorn H.E."/>
            <person name="Gupta R.S."/>
        </authorList>
    </citation>
    <scope>NUCLEOTIDE SEQUENCE [LARGE SCALE GENOMIC DNA]</scope>
    <source>
        <strain evidence="1 2">DSM 16301</strain>
    </source>
</reference>
<dbReference type="EMBL" id="JPLA01000024">
    <property type="protein sequence ID" value="KLD63932.1"/>
    <property type="molecule type" value="Genomic_DNA"/>
</dbReference>
<sequence length="132" mass="14311">MIRRLHYGFLLGLMILVCPAQGLIAAERTFAEQEFVLTPSQVQELAGQALDGSGNSALRLSRFYSNVTVNLDEALRWAVIGGENGDANCAFTAYALLHARVSPDDVRRAKFWLKRAAAQGYKPAVAALKGSS</sequence>
<organism evidence="1 2">
    <name type="scientific">Dyella japonica DSM 16301</name>
    <dbReference type="NCBI Taxonomy" id="1440762"/>
    <lineage>
        <taxon>Bacteria</taxon>
        <taxon>Pseudomonadati</taxon>
        <taxon>Pseudomonadota</taxon>
        <taxon>Gammaproteobacteria</taxon>
        <taxon>Lysobacterales</taxon>
        <taxon>Rhodanobacteraceae</taxon>
        <taxon>Dyella</taxon>
    </lineage>
</organism>
<evidence type="ECO:0000313" key="1">
    <source>
        <dbReference type="EMBL" id="KLD63932.1"/>
    </source>
</evidence>
<evidence type="ECO:0000313" key="2">
    <source>
        <dbReference type="Proteomes" id="UP000035481"/>
    </source>
</evidence>
<dbReference type="Gene3D" id="1.25.40.10">
    <property type="entry name" value="Tetratricopeptide repeat domain"/>
    <property type="match status" value="1"/>
</dbReference>
<dbReference type="PATRIC" id="fig|1440762.4.peg.1493"/>
<proteinExistence type="predicted"/>
<name>A0A0G9H897_9GAMM</name>
<evidence type="ECO:0008006" key="3">
    <source>
        <dbReference type="Google" id="ProtNLM"/>
    </source>
</evidence>
<dbReference type="AlphaFoldDB" id="A0A0G9H897"/>
<comment type="caution">
    <text evidence="1">The sequence shown here is derived from an EMBL/GenBank/DDBJ whole genome shotgun (WGS) entry which is preliminary data.</text>
</comment>
<protein>
    <recommendedName>
        <fullName evidence="3">Sel1 repeat family protein</fullName>
    </recommendedName>
</protein>